<comment type="caution">
    <text evidence="1">The sequence shown here is derived from an EMBL/GenBank/DDBJ whole genome shotgun (WGS) entry which is preliminary data.</text>
</comment>
<dbReference type="NCBIfam" id="NF040651">
    <property type="entry name" value="MtaB_Meth"/>
    <property type="match status" value="1"/>
</dbReference>
<keyword evidence="1" id="KW-0808">Transferase</keyword>
<dbReference type="OrthoDB" id="1768771at2"/>
<evidence type="ECO:0000313" key="1">
    <source>
        <dbReference type="EMBL" id="RKO67951.1"/>
    </source>
</evidence>
<dbReference type="EMBL" id="RBWE01000001">
    <property type="protein sequence ID" value="RKO67951.1"/>
    <property type="molecule type" value="Genomic_DNA"/>
</dbReference>
<dbReference type="Proteomes" id="UP000271256">
    <property type="component" value="Unassembled WGS sequence"/>
</dbReference>
<reference evidence="1 2" key="1">
    <citation type="submission" date="2018-10" db="EMBL/GenBank/DDBJ databases">
        <authorList>
            <person name="Grouzdev D.S."/>
            <person name="Krutkina M.S."/>
            <person name="Tourova T.P."/>
            <person name="Nazina T.N."/>
        </authorList>
    </citation>
    <scope>NUCLEOTIDE SEQUENCE [LARGE SCALE GENOMIC DNA]</scope>
    <source>
        <strain evidence="1 2">435</strain>
    </source>
</reference>
<dbReference type="AlphaFoldDB" id="A0A494WXT1"/>
<dbReference type="InterPro" id="IPR036237">
    <property type="entry name" value="Xyl_isomerase-like_sf"/>
</dbReference>
<keyword evidence="2" id="KW-1185">Reference proteome</keyword>
<name>A0A494WXT1_9FIRM</name>
<organism evidence="1 2">
    <name type="scientific">Desulfofundulus salinus</name>
    <dbReference type="NCBI Taxonomy" id="2419843"/>
    <lineage>
        <taxon>Bacteria</taxon>
        <taxon>Bacillati</taxon>
        <taxon>Bacillota</taxon>
        <taxon>Clostridia</taxon>
        <taxon>Eubacteriales</taxon>
        <taxon>Peptococcaceae</taxon>
        <taxon>Desulfofundulus</taxon>
    </lineage>
</organism>
<protein>
    <submittedName>
        <fullName evidence="1">Methanol--corrinoid methyltransferase</fullName>
    </submittedName>
</protein>
<evidence type="ECO:0000313" key="2">
    <source>
        <dbReference type="Proteomes" id="UP000271256"/>
    </source>
</evidence>
<dbReference type="Pfam" id="PF12176">
    <property type="entry name" value="MtaB"/>
    <property type="match status" value="1"/>
</dbReference>
<keyword evidence="1" id="KW-0489">Methyltransferase</keyword>
<gene>
    <name evidence="1" type="ORF">D7024_14075</name>
</gene>
<sequence>MAKYTSMAYQSADEMVFGTAKYPVKYGRDFEVGGGLVYPELVPHPRPGSEETKKTLVREYEKMVNDVLERCVQLGFPGIQIELEHVYQMTRNPDWGGEIAAATKRLMDDYYQKYGLKSAIRATIADYRKPDEENMRDSDALKNILATFEASAAAGADNLSIESMGGKEITDYAIVRQDIKGVLFGIGVLGSRDVEFLWKKIVEIANKHGVTPGGDTDCSQANVAMFMAGGYLDKSVPHTFAAICRAIAAARTLVAYEQGAKGPTKDCGYEDPIIKAIAGIPISMEGKTCACAHSDLLGNLVAAVCDLWSNEAVEYHDMFGGTTAAVFTEILGYDVALMNTAVKMGKAKDLRDMMINSDKYRDTHGFILSPDNAYEIGKAIVSNSESYYSRARAAAIKAAELMRGDSKLLLSDFEKEVLESTYKALLSLPDKEEDFIAECIPVYQKQVKGFKPSNYGL</sequence>
<dbReference type="SUPFAM" id="SSF51658">
    <property type="entry name" value="Xylose isomerase-like"/>
    <property type="match status" value="1"/>
</dbReference>
<dbReference type="InterPro" id="IPR021079">
    <property type="entry name" value="MeOH-cob_MeTrfase_bsu"/>
</dbReference>
<accession>A0A494WXT1</accession>
<proteinExistence type="predicted"/>
<dbReference type="GO" id="GO:0008168">
    <property type="term" value="F:methyltransferase activity"/>
    <property type="evidence" value="ECO:0007669"/>
    <property type="project" value="UniProtKB-KW"/>
</dbReference>
<dbReference type="GO" id="GO:0032259">
    <property type="term" value="P:methylation"/>
    <property type="evidence" value="ECO:0007669"/>
    <property type="project" value="UniProtKB-KW"/>
</dbReference>
<dbReference type="RefSeq" id="WP_121452338.1">
    <property type="nucleotide sequence ID" value="NZ_RBWE01000001.1"/>
</dbReference>